<dbReference type="InterPro" id="IPR010371">
    <property type="entry name" value="YBR137W-like"/>
</dbReference>
<dbReference type="KEGG" id="plim:PHILAsVB114_00605"/>
<dbReference type="Gene3D" id="3.30.450.150">
    <property type="entry name" value="Haem-degrading domain"/>
    <property type="match status" value="1"/>
</dbReference>
<sequence length="166" mass="17762">MVETTGGFTSAQLALEAQTLMLPSLSHAEAIEIGEIAIGLGRDRALPIAVEVRLGQWSVFHISLPGSTDVNDWWIARKARVVMAKGTSTMFERVAAEEAGVNWYEHNGLSEELHAVHGGGFPLNVTGAGMVGILLISGLPQVQDHLLGVEVIAEYLARKGEQSAIH</sequence>
<dbReference type="AlphaFoldDB" id="A0A249LDP7"/>
<dbReference type="RefSeq" id="WP_095697486.1">
    <property type="nucleotide sequence ID" value="NZ_CP016782.1"/>
</dbReference>
<dbReference type="Proteomes" id="UP000217221">
    <property type="component" value="Chromosome"/>
</dbReference>
<evidence type="ECO:0000313" key="2">
    <source>
        <dbReference type="Proteomes" id="UP000217221"/>
    </source>
</evidence>
<dbReference type="Pfam" id="PF03928">
    <property type="entry name" value="HbpS-like"/>
    <property type="match status" value="1"/>
</dbReference>
<evidence type="ECO:0000313" key="1">
    <source>
        <dbReference type="EMBL" id="ASY27193.1"/>
    </source>
</evidence>
<protein>
    <submittedName>
        <fullName evidence="1">Haem-degrading protein</fullName>
    </submittedName>
</protein>
<dbReference type="InterPro" id="IPR038084">
    <property type="entry name" value="PduO/GlcC-like_sf"/>
</dbReference>
<dbReference type="GO" id="GO:0006620">
    <property type="term" value="P:post-translational protein targeting to endoplasmic reticulum membrane"/>
    <property type="evidence" value="ECO:0007669"/>
    <property type="project" value="TreeGrafter"/>
</dbReference>
<keyword evidence="2" id="KW-1185">Reference proteome</keyword>
<accession>A0A249LDP7</accession>
<dbReference type="PANTHER" id="PTHR28255">
    <property type="match status" value="1"/>
</dbReference>
<dbReference type="SUPFAM" id="SSF143744">
    <property type="entry name" value="GlcG-like"/>
    <property type="match status" value="1"/>
</dbReference>
<dbReference type="EMBL" id="CP016782">
    <property type="protein sequence ID" value="ASY27193.1"/>
    <property type="molecule type" value="Genomic_DNA"/>
</dbReference>
<name>A0A249LDP7_9ACTN</name>
<reference evidence="1 2" key="1">
    <citation type="submission" date="2016-07" db="EMBL/GenBank/DDBJ databases">
        <title>High microdiversification within the ubiquitous acI lineage of Actinobacteria.</title>
        <authorList>
            <person name="Neuenschwander S.M."/>
            <person name="Salcher M."/>
            <person name="Ghai R."/>
            <person name="Pernthaler J."/>
        </authorList>
    </citation>
    <scope>NUCLEOTIDE SEQUENCE [LARGE SCALE GENOMIC DNA]</scope>
    <source>
        <strain evidence="1">MMS-VB-114</strain>
    </source>
</reference>
<dbReference type="OrthoDB" id="9815315at2"/>
<gene>
    <name evidence="1" type="ORF">PHILAsVB114_00605</name>
</gene>
<organism evidence="1 2">
    <name type="scientific">Candidatus Planktophila limnetica</name>
    <dbReference type="NCBI Taxonomy" id="573600"/>
    <lineage>
        <taxon>Bacteria</taxon>
        <taxon>Bacillati</taxon>
        <taxon>Actinomycetota</taxon>
        <taxon>Actinomycetes</taxon>
        <taxon>Candidatus Nanopelagicales</taxon>
        <taxon>Candidatus Nanopelagicaceae</taxon>
        <taxon>Candidatus Planktophila</taxon>
    </lineage>
</organism>
<dbReference type="PANTHER" id="PTHR28255:SF1">
    <property type="entry name" value="UPF0303 PROTEIN YBR137W"/>
    <property type="match status" value="1"/>
</dbReference>
<proteinExistence type="predicted"/>
<dbReference type="GO" id="GO:0072380">
    <property type="term" value="C:TRC complex"/>
    <property type="evidence" value="ECO:0007669"/>
    <property type="project" value="TreeGrafter"/>
</dbReference>
<dbReference type="InterPro" id="IPR005624">
    <property type="entry name" value="PduO/GlcC-like"/>
</dbReference>